<dbReference type="EMBL" id="GAKP01004007">
    <property type="protein sequence ID" value="JAC54945.1"/>
    <property type="molecule type" value="Transcribed_RNA"/>
</dbReference>
<reference evidence="3" key="1">
    <citation type="journal article" date="2014" name="BMC Genomics">
        <title>Characterizing the developmental transcriptome of the oriental fruit fly, Bactrocera dorsalis (Diptera: Tephritidae) through comparative genomic analysis with Drosophila melanogaster utilizing modENCODE datasets.</title>
        <authorList>
            <person name="Geib S.M."/>
            <person name="Calla B."/>
            <person name="Hall B."/>
            <person name="Hou S."/>
            <person name="Manoukis N.C."/>
        </authorList>
    </citation>
    <scope>NUCLEOTIDE SEQUENCE</scope>
    <source>
        <strain evidence="3">Punador</strain>
    </source>
</reference>
<feature type="chain" id="PRO_5001562624" evidence="2">
    <location>
        <begin position="24"/>
        <end position="329"/>
    </location>
</feature>
<sequence length="329" mass="36895">MANLVQALLFMCLCHQNLWITYGATLSPLRISHPVKSQQRNNEYLPPFTTESEGIVEKSINYSSNTIRPPTTYQTQQANKVQQPTQQFSSKNLSNPQQATKNLYTSYAAPASGSAPFLYSQPLAANQVPLPTLFPKSLVEHLSPAAQTPTQMQMQQLQQRQQQQHPQQQQHHQQQQQQLQKQQQSLYTDYTKKLTSDLPLANTPLLMVEEPTSSLLTPSQNLTLEAARILASTLLEANGEAPLETPGLAPLSNPSALELPNKLNSTDVLILKSQKNAYIIPAPLAKDARNPTNARALYQMRDQLDKAYTINQFVFIIKPERINFLNKLV</sequence>
<name>A0A034WLC1_BACDO</name>
<dbReference type="OrthoDB" id="8056552at2759"/>
<organism evidence="3">
    <name type="scientific">Bactrocera dorsalis</name>
    <name type="common">Oriental fruit fly</name>
    <name type="synonym">Dacus dorsalis</name>
    <dbReference type="NCBI Taxonomy" id="27457"/>
    <lineage>
        <taxon>Eukaryota</taxon>
        <taxon>Metazoa</taxon>
        <taxon>Ecdysozoa</taxon>
        <taxon>Arthropoda</taxon>
        <taxon>Hexapoda</taxon>
        <taxon>Insecta</taxon>
        <taxon>Pterygota</taxon>
        <taxon>Neoptera</taxon>
        <taxon>Endopterygota</taxon>
        <taxon>Diptera</taxon>
        <taxon>Brachycera</taxon>
        <taxon>Muscomorpha</taxon>
        <taxon>Tephritoidea</taxon>
        <taxon>Tephritidae</taxon>
        <taxon>Bactrocera</taxon>
        <taxon>Bactrocera</taxon>
    </lineage>
</organism>
<feature type="compositionally biased region" description="Low complexity" evidence="1">
    <location>
        <begin position="147"/>
        <end position="182"/>
    </location>
</feature>
<evidence type="ECO:0000256" key="1">
    <source>
        <dbReference type="SAM" id="MobiDB-lite"/>
    </source>
</evidence>
<protein>
    <submittedName>
        <fullName evidence="3">Uncharacterized protein</fullName>
    </submittedName>
</protein>
<feature type="region of interest" description="Disordered" evidence="1">
    <location>
        <begin position="66"/>
        <end position="96"/>
    </location>
</feature>
<feature type="signal peptide" evidence="2">
    <location>
        <begin position="1"/>
        <end position="23"/>
    </location>
</feature>
<dbReference type="AlphaFoldDB" id="A0A034WLC1"/>
<evidence type="ECO:0000256" key="2">
    <source>
        <dbReference type="SAM" id="SignalP"/>
    </source>
</evidence>
<keyword evidence="2" id="KW-0732">Signal</keyword>
<evidence type="ECO:0000313" key="3">
    <source>
        <dbReference type="EMBL" id="JAC54945.1"/>
    </source>
</evidence>
<accession>A0A034WLC1</accession>
<proteinExistence type="predicted"/>
<feature type="region of interest" description="Disordered" evidence="1">
    <location>
        <begin position="146"/>
        <end position="182"/>
    </location>
</feature>